<dbReference type="Gene3D" id="3.10.520.10">
    <property type="entry name" value="ApbE-like domains"/>
    <property type="match status" value="1"/>
</dbReference>
<evidence type="ECO:0000256" key="8">
    <source>
        <dbReference type="ARBA" id="ARBA00022842"/>
    </source>
</evidence>
<evidence type="ECO:0000256" key="5">
    <source>
        <dbReference type="ARBA" id="ARBA00022679"/>
    </source>
</evidence>
<sequence>MSEQTEQPKPALFPKTPSAEGRFEVGSRGFFAFDTNCRIKAAIPRDAATPVSCRRLNEALDEAVGLCYRYERMWSHTREGSDIWRLNHAQGRPVTVSRETAAILKAARHYYEETVGLFDIAMAPVAELWNHHRAQVPSTDEIARALETVKVGQPRVAEDYAQLPTPESKVSLGGIAKGYIADRVGELFEKRQILHALIDLGGNIVIKGEPFLGKEGQAHWSVGIRSPLHALERNRAEKRAAALARSPHGIDLRTLRNKQMTAEQPACILELNDCSIVTSSIYERCFADEKGMVYHHIADPRTGRPSESDLASATVISKRSIDGDGLSTALLLMGSDWAAEYVEEHPGIEAVLITRDGDLLPTSGIRKALSNCSR</sequence>
<gene>
    <name evidence="12" type="ORF">AAAT05_09380</name>
</gene>
<evidence type="ECO:0000256" key="1">
    <source>
        <dbReference type="ARBA" id="ARBA00001946"/>
    </source>
</evidence>
<dbReference type="InterPro" id="IPR024932">
    <property type="entry name" value="ApbE"/>
</dbReference>
<evidence type="ECO:0000256" key="11">
    <source>
        <dbReference type="PIRNR" id="PIRNR006268"/>
    </source>
</evidence>
<evidence type="ECO:0000256" key="10">
    <source>
        <dbReference type="ARBA" id="ARBA00048540"/>
    </source>
</evidence>
<evidence type="ECO:0000256" key="7">
    <source>
        <dbReference type="ARBA" id="ARBA00022827"/>
    </source>
</evidence>
<reference evidence="12 13" key="1">
    <citation type="submission" date="2024-04" db="EMBL/GenBank/DDBJ databases">
        <title>Human intestinal bacterial collection.</title>
        <authorList>
            <person name="Pauvert C."/>
            <person name="Hitch T.C.A."/>
            <person name="Clavel T."/>
        </authorList>
    </citation>
    <scope>NUCLEOTIDE SEQUENCE [LARGE SCALE GENOMIC DNA]</scope>
    <source>
        <strain evidence="12 13">CLA-AA-H197</strain>
    </source>
</reference>
<keyword evidence="13" id="KW-1185">Reference proteome</keyword>
<dbReference type="PANTHER" id="PTHR30040:SF2">
    <property type="entry name" value="FAD:PROTEIN FMN TRANSFERASE"/>
    <property type="match status" value="1"/>
</dbReference>
<dbReference type="EMBL" id="JBBNGS010000024">
    <property type="protein sequence ID" value="MEQ2638548.1"/>
    <property type="molecule type" value="Genomic_DNA"/>
</dbReference>
<dbReference type="RefSeq" id="WP_349183231.1">
    <property type="nucleotide sequence ID" value="NZ_JBBNGS010000024.1"/>
</dbReference>
<evidence type="ECO:0000256" key="2">
    <source>
        <dbReference type="ARBA" id="ARBA00011955"/>
    </source>
</evidence>
<comment type="cofactor">
    <cofactor evidence="1">
        <name>Mg(2+)</name>
        <dbReference type="ChEBI" id="CHEBI:18420"/>
    </cofactor>
</comment>
<keyword evidence="6 11" id="KW-0479">Metal-binding</keyword>
<dbReference type="Pfam" id="PF02424">
    <property type="entry name" value="ApbE"/>
    <property type="match status" value="1"/>
</dbReference>
<evidence type="ECO:0000256" key="6">
    <source>
        <dbReference type="ARBA" id="ARBA00022723"/>
    </source>
</evidence>
<dbReference type="GO" id="GO:0016740">
    <property type="term" value="F:transferase activity"/>
    <property type="evidence" value="ECO:0007669"/>
    <property type="project" value="UniProtKB-KW"/>
</dbReference>
<evidence type="ECO:0000256" key="4">
    <source>
        <dbReference type="ARBA" id="ARBA00022630"/>
    </source>
</evidence>
<evidence type="ECO:0000256" key="3">
    <source>
        <dbReference type="ARBA" id="ARBA00016337"/>
    </source>
</evidence>
<keyword evidence="5 11" id="KW-0808">Transferase</keyword>
<dbReference type="Proteomes" id="UP001478817">
    <property type="component" value="Unassembled WGS sequence"/>
</dbReference>
<keyword evidence="7 11" id="KW-0274">FAD</keyword>
<comment type="catalytic activity">
    <reaction evidence="10 11">
        <text>L-threonyl-[protein] + FAD = FMN-L-threonyl-[protein] + AMP + H(+)</text>
        <dbReference type="Rhea" id="RHEA:36847"/>
        <dbReference type="Rhea" id="RHEA-COMP:11060"/>
        <dbReference type="Rhea" id="RHEA-COMP:11061"/>
        <dbReference type="ChEBI" id="CHEBI:15378"/>
        <dbReference type="ChEBI" id="CHEBI:30013"/>
        <dbReference type="ChEBI" id="CHEBI:57692"/>
        <dbReference type="ChEBI" id="CHEBI:74257"/>
        <dbReference type="ChEBI" id="CHEBI:456215"/>
        <dbReference type="EC" id="2.7.1.180"/>
    </reaction>
</comment>
<accession>A0ABV1II18</accession>
<evidence type="ECO:0000313" key="12">
    <source>
        <dbReference type="EMBL" id="MEQ2638548.1"/>
    </source>
</evidence>
<evidence type="ECO:0000313" key="13">
    <source>
        <dbReference type="Proteomes" id="UP001478817"/>
    </source>
</evidence>
<keyword evidence="4 11" id="KW-0285">Flavoprotein</keyword>
<dbReference type="PANTHER" id="PTHR30040">
    <property type="entry name" value="THIAMINE BIOSYNTHESIS LIPOPROTEIN APBE"/>
    <property type="match status" value="1"/>
</dbReference>
<organism evidence="12 13">
    <name type="scientific">Paratractidigestivibacter faecalis</name>
    <dbReference type="NCBI Taxonomy" id="2292441"/>
    <lineage>
        <taxon>Bacteria</taxon>
        <taxon>Bacillati</taxon>
        <taxon>Actinomycetota</taxon>
        <taxon>Coriobacteriia</taxon>
        <taxon>Coriobacteriales</taxon>
        <taxon>Atopobiaceae</taxon>
        <taxon>Paratractidigestivibacter</taxon>
    </lineage>
</organism>
<dbReference type="PIRSF" id="PIRSF006268">
    <property type="entry name" value="ApbE"/>
    <property type="match status" value="1"/>
</dbReference>
<evidence type="ECO:0000256" key="9">
    <source>
        <dbReference type="ARBA" id="ARBA00031306"/>
    </source>
</evidence>
<keyword evidence="8 11" id="KW-0460">Magnesium</keyword>
<dbReference type="SUPFAM" id="SSF143631">
    <property type="entry name" value="ApbE-like"/>
    <property type="match status" value="1"/>
</dbReference>
<dbReference type="EC" id="2.7.1.180" evidence="2 11"/>
<comment type="similarity">
    <text evidence="11">Belongs to the ApbE family.</text>
</comment>
<protein>
    <recommendedName>
        <fullName evidence="3 11">FAD:protein FMN transferase</fullName>
        <ecNumber evidence="2 11">2.7.1.180</ecNumber>
    </recommendedName>
    <alternativeName>
        <fullName evidence="9 11">Flavin transferase</fullName>
    </alternativeName>
</protein>
<proteinExistence type="inferred from homology"/>
<comment type="caution">
    <text evidence="12">The sequence shown here is derived from an EMBL/GenBank/DDBJ whole genome shotgun (WGS) entry which is preliminary data.</text>
</comment>
<dbReference type="InterPro" id="IPR003374">
    <property type="entry name" value="ApbE-like_sf"/>
</dbReference>
<name>A0ABV1II18_9ACTN</name>